<reference evidence="2 3" key="1">
    <citation type="journal article" date="2018" name="Sci. Rep.">
        <title>Genomic signatures of local adaptation to the degree of environmental predictability in rotifers.</title>
        <authorList>
            <person name="Franch-Gras L."/>
            <person name="Hahn C."/>
            <person name="Garcia-Roger E.M."/>
            <person name="Carmona M.J."/>
            <person name="Serra M."/>
            <person name="Gomez A."/>
        </authorList>
    </citation>
    <scope>NUCLEOTIDE SEQUENCE [LARGE SCALE GENOMIC DNA]</scope>
    <source>
        <strain evidence="2">HYR1</strain>
    </source>
</reference>
<evidence type="ECO:0000256" key="1">
    <source>
        <dbReference type="SAM" id="SignalP"/>
    </source>
</evidence>
<protein>
    <submittedName>
        <fullName evidence="2">Uncharacterized protein</fullName>
    </submittedName>
</protein>
<comment type="caution">
    <text evidence="2">The sequence shown here is derived from an EMBL/GenBank/DDBJ whole genome shotgun (WGS) entry which is preliminary data.</text>
</comment>
<evidence type="ECO:0000313" key="2">
    <source>
        <dbReference type="EMBL" id="RNA29728.1"/>
    </source>
</evidence>
<name>A0A3M7S245_BRAPC</name>
<evidence type="ECO:0000313" key="3">
    <source>
        <dbReference type="Proteomes" id="UP000276133"/>
    </source>
</evidence>
<organism evidence="2 3">
    <name type="scientific">Brachionus plicatilis</name>
    <name type="common">Marine rotifer</name>
    <name type="synonym">Brachionus muelleri</name>
    <dbReference type="NCBI Taxonomy" id="10195"/>
    <lineage>
        <taxon>Eukaryota</taxon>
        <taxon>Metazoa</taxon>
        <taxon>Spiralia</taxon>
        <taxon>Gnathifera</taxon>
        <taxon>Rotifera</taxon>
        <taxon>Eurotatoria</taxon>
        <taxon>Monogononta</taxon>
        <taxon>Pseudotrocha</taxon>
        <taxon>Ploima</taxon>
        <taxon>Brachionidae</taxon>
        <taxon>Brachionus</taxon>
    </lineage>
</organism>
<dbReference type="Proteomes" id="UP000276133">
    <property type="component" value="Unassembled WGS sequence"/>
</dbReference>
<accession>A0A3M7S245</accession>
<feature type="signal peptide" evidence="1">
    <location>
        <begin position="1"/>
        <end position="16"/>
    </location>
</feature>
<dbReference type="AlphaFoldDB" id="A0A3M7S245"/>
<feature type="chain" id="PRO_5017964239" evidence="1">
    <location>
        <begin position="17"/>
        <end position="341"/>
    </location>
</feature>
<proteinExistence type="predicted"/>
<gene>
    <name evidence="2" type="ORF">BpHYR1_034666</name>
</gene>
<keyword evidence="1" id="KW-0732">Signal</keyword>
<sequence>MIKLWIAYLAFGSVLSTNFSTNITPNNFSDENLITSSNISSTDTSFNSTIFIRTFLYETKNLSTDRLTDESFFSSMNISNNSQTGPVQNSSFTDFKNQTLFSLTFPDTSQYVSASLETLKDFSYFSTTEIANTSQKQKLDFSTSVFGQISQSSIQVNPELQIEIYGLIILSRFSLLKRLFAGSANISSLKDLVVSIIGADSTIEIETIGRSKYSLILFYSSNSNSTDNVSLDEEIKGIVQILFDKQSQLEREAVKLAFSLLIDVNEMEIKAYQNLDINGIIIKFECLKERDQSWMTCQNNGSKSDNSSWVDLSPISSTKPTNLAHKIYIPNFFLFLFCYWL</sequence>
<keyword evidence="3" id="KW-1185">Reference proteome</keyword>
<dbReference type="EMBL" id="REGN01002173">
    <property type="protein sequence ID" value="RNA29728.1"/>
    <property type="molecule type" value="Genomic_DNA"/>
</dbReference>